<organism evidence="2 3">
    <name type="scientific">Tagetes erecta</name>
    <name type="common">African marigold</name>
    <dbReference type="NCBI Taxonomy" id="13708"/>
    <lineage>
        <taxon>Eukaryota</taxon>
        <taxon>Viridiplantae</taxon>
        <taxon>Streptophyta</taxon>
        <taxon>Embryophyta</taxon>
        <taxon>Tracheophyta</taxon>
        <taxon>Spermatophyta</taxon>
        <taxon>Magnoliopsida</taxon>
        <taxon>eudicotyledons</taxon>
        <taxon>Gunneridae</taxon>
        <taxon>Pentapetalae</taxon>
        <taxon>asterids</taxon>
        <taxon>campanulids</taxon>
        <taxon>Asterales</taxon>
        <taxon>Asteraceae</taxon>
        <taxon>Asteroideae</taxon>
        <taxon>Heliantheae alliance</taxon>
        <taxon>Tageteae</taxon>
        <taxon>Tagetes</taxon>
    </lineage>
</organism>
<evidence type="ECO:0000313" key="2">
    <source>
        <dbReference type="EMBL" id="KAK1422570.1"/>
    </source>
</evidence>
<keyword evidence="1" id="KW-0175">Coiled coil</keyword>
<comment type="caution">
    <text evidence="2">The sequence shown here is derived from an EMBL/GenBank/DDBJ whole genome shotgun (WGS) entry which is preliminary data.</text>
</comment>
<dbReference type="Proteomes" id="UP001229421">
    <property type="component" value="Unassembled WGS sequence"/>
</dbReference>
<evidence type="ECO:0000313" key="3">
    <source>
        <dbReference type="Proteomes" id="UP001229421"/>
    </source>
</evidence>
<keyword evidence="3" id="KW-1185">Reference proteome</keyword>
<protein>
    <submittedName>
        <fullName evidence="2">Uncharacterized protein</fullName>
    </submittedName>
</protein>
<accession>A0AAD8KGQ0</accession>
<feature type="coiled-coil region" evidence="1">
    <location>
        <begin position="41"/>
        <end position="88"/>
    </location>
</feature>
<sequence>MAEKYNSSCDDRLKDAVVQIDFSTENNDDGGWSSQSSAMSVNSLRDLAESMMRRRQVAELEMMKRREALRIEAQNRRLEKEAQLTEMMLNTQLQLTSFICSQTSHRKRKCPGEDDATESLERKGAMLLSLLHFNFGI</sequence>
<evidence type="ECO:0000256" key="1">
    <source>
        <dbReference type="SAM" id="Coils"/>
    </source>
</evidence>
<dbReference type="EMBL" id="JAUHHV010000005">
    <property type="protein sequence ID" value="KAK1422570.1"/>
    <property type="molecule type" value="Genomic_DNA"/>
</dbReference>
<gene>
    <name evidence="2" type="ORF">QVD17_17853</name>
</gene>
<dbReference type="AlphaFoldDB" id="A0AAD8KGQ0"/>
<name>A0AAD8KGQ0_TARER</name>
<reference evidence="2" key="1">
    <citation type="journal article" date="2023" name="bioRxiv">
        <title>Improved chromosome-level genome assembly for marigold (Tagetes erecta).</title>
        <authorList>
            <person name="Jiang F."/>
            <person name="Yuan L."/>
            <person name="Wang S."/>
            <person name="Wang H."/>
            <person name="Xu D."/>
            <person name="Wang A."/>
            <person name="Fan W."/>
        </authorList>
    </citation>
    <scope>NUCLEOTIDE SEQUENCE</scope>
    <source>
        <strain evidence="2">WSJ</strain>
        <tissue evidence="2">Leaf</tissue>
    </source>
</reference>
<proteinExistence type="predicted"/>